<organism evidence="1 2">
    <name type="scientific">Trema orientale</name>
    <name type="common">Charcoal tree</name>
    <name type="synonym">Celtis orientalis</name>
    <dbReference type="NCBI Taxonomy" id="63057"/>
    <lineage>
        <taxon>Eukaryota</taxon>
        <taxon>Viridiplantae</taxon>
        <taxon>Streptophyta</taxon>
        <taxon>Embryophyta</taxon>
        <taxon>Tracheophyta</taxon>
        <taxon>Spermatophyta</taxon>
        <taxon>Magnoliopsida</taxon>
        <taxon>eudicotyledons</taxon>
        <taxon>Gunneridae</taxon>
        <taxon>Pentapetalae</taxon>
        <taxon>rosids</taxon>
        <taxon>fabids</taxon>
        <taxon>Rosales</taxon>
        <taxon>Cannabaceae</taxon>
        <taxon>Trema</taxon>
    </lineage>
</organism>
<sequence>LLQVNNPSFNNRERNVNVVLTDMCNVIIMTHISPNQQMQCRIIFHTMYS</sequence>
<dbReference type="EMBL" id="JXTC01000093">
    <property type="protein sequence ID" value="PON89546.1"/>
    <property type="molecule type" value="Genomic_DNA"/>
</dbReference>
<evidence type="ECO:0000313" key="1">
    <source>
        <dbReference type="EMBL" id="PON89546.1"/>
    </source>
</evidence>
<proteinExistence type="predicted"/>
<gene>
    <name evidence="1" type="ORF">TorRG33x02_146900</name>
</gene>
<protein>
    <submittedName>
        <fullName evidence="1">Uncharacterized protein</fullName>
    </submittedName>
</protein>
<keyword evidence="2" id="KW-1185">Reference proteome</keyword>
<feature type="non-terminal residue" evidence="1">
    <location>
        <position position="1"/>
    </location>
</feature>
<accession>A0A2P5EVH3</accession>
<name>A0A2P5EVH3_TREOI</name>
<dbReference type="Proteomes" id="UP000237000">
    <property type="component" value="Unassembled WGS sequence"/>
</dbReference>
<evidence type="ECO:0000313" key="2">
    <source>
        <dbReference type="Proteomes" id="UP000237000"/>
    </source>
</evidence>
<dbReference type="AlphaFoldDB" id="A0A2P5EVH3"/>
<comment type="caution">
    <text evidence="1">The sequence shown here is derived from an EMBL/GenBank/DDBJ whole genome shotgun (WGS) entry which is preliminary data.</text>
</comment>
<reference evidence="2" key="1">
    <citation type="submission" date="2016-06" db="EMBL/GenBank/DDBJ databases">
        <title>Parallel loss of symbiosis genes in relatives of nitrogen-fixing non-legume Parasponia.</title>
        <authorList>
            <person name="Van Velzen R."/>
            <person name="Holmer R."/>
            <person name="Bu F."/>
            <person name="Rutten L."/>
            <person name="Van Zeijl A."/>
            <person name="Liu W."/>
            <person name="Santuari L."/>
            <person name="Cao Q."/>
            <person name="Sharma T."/>
            <person name="Shen D."/>
            <person name="Roswanjaya Y."/>
            <person name="Wardhani T."/>
            <person name="Kalhor M.S."/>
            <person name="Jansen J."/>
            <person name="Van den Hoogen J."/>
            <person name="Gungor B."/>
            <person name="Hartog M."/>
            <person name="Hontelez J."/>
            <person name="Verver J."/>
            <person name="Yang W.-C."/>
            <person name="Schijlen E."/>
            <person name="Repin R."/>
            <person name="Schilthuizen M."/>
            <person name="Schranz E."/>
            <person name="Heidstra R."/>
            <person name="Miyata K."/>
            <person name="Fedorova E."/>
            <person name="Kohlen W."/>
            <person name="Bisseling T."/>
            <person name="Smit S."/>
            <person name="Geurts R."/>
        </authorList>
    </citation>
    <scope>NUCLEOTIDE SEQUENCE [LARGE SCALE GENOMIC DNA]</scope>
    <source>
        <strain evidence="2">cv. RG33-2</strain>
    </source>
</reference>
<dbReference type="InParanoid" id="A0A2P5EVH3"/>